<dbReference type="InterPro" id="IPR001969">
    <property type="entry name" value="Aspartic_peptidase_AS"/>
</dbReference>
<dbReference type="Proteomes" id="UP001154078">
    <property type="component" value="Chromosome 6"/>
</dbReference>
<evidence type="ECO:0000313" key="14">
    <source>
        <dbReference type="Proteomes" id="UP001154078"/>
    </source>
</evidence>
<evidence type="ECO:0000256" key="5">
    <source>
        <dbReference type="ARBA" id="ARBA00022801"/>
    </source>
</evidence>
<keyword evidence="3 11" id="KW-0732">Signal</keyword>
<dbReference type="AlphaFoldDB" id="A0A9P0BAE1"/>
<dbReference type="InterPro" id="IPR001461">
    <property type="entry name" value="Aspartic_peptidase_A1"/>
</dbReference>
<feature type="active site" evidence="8">
    <location>
        <position position="282"/>
    </location>
</feature>
<protein>
    <recommendedName>
        <fullName evidence="12">Peptidase A1 domain-containing protein</fullName>
    </recommendedName>
</protein>
<dbReference type="Pfam" id="PF00026">
    <property type="entry name" value="Asp"/>
    <property type="match status" value="1"/>
</dbReference>
<feature type="domain" description="Peptidase A1" evidence="12">
    <location>
        <begin position="76"/>
        <end position="393"/>
    </location>
</feature>
<reference evidence="13" key="1">
    <citation type="submission" date="2021-12" db="EMBL/GenBank/DDBJ databases">
        <authorList>
            <person name="King R."/>
        </authorList>
    </citation>
    <scope>NUCLEOTIDE SEQUENCE</scope>
</reference>
<dbReference type="InterPro" id="IPR021109">
    <property type="entry name" value="Peptidase_aspartic_dom_sf"/>
</dbReference>
<keyword evidence="6 9" id="KW-1015">Disulfide bond</keyword>
<evidence type="ECO:0000256" key="9">
    <source>
        <dbReference type="PIRSR" id="PIRSR601461-2"/>
    </source>
</evidence>
<accession>A0A9P0BAE1</accession>
<feature type="disulfide bond" evidence="9">
    <location>
        <begin position="315"/>
        <end position="352"/>
    </location>
</feature>
<proteinExistence type="inferred from homology"/>
<dbReference type="PROSITE" id="PS00141">
    <property type="entry name" value="ASP_PROTEASE"/>
    <property type="match status" value="2"/>
</dbReference>
<dbReference type="Gene3D" id="2.40.70.10">
    <property type="entry name" value="Acid Proteases"/>
    <property type="match status" value="2"/>
</dbReference>
<keyword evidence="7" id="KW-0325">Glycoprotein</keyword>
<feature type="disulfide bond" evidence="9">
    <location>
        <begin position="107"/>
        <end position="114"/>
    </location>
</feature>
<name>A0A9P0BAE1_BRAAE</name>
<keyword evidence="14" id="KW-1185">Reference proteome</keyword>
<evidence type="ECO:0000256" key="8">
    <source>
        <dbReference type="PIRSR" id="PIRSR601461-1"/>
    </source>
</evidence>
<dbReference type="FunFam" id="2.40.70.10:FF:000002">
    <property type="entry name" value="Vacuolar aspartic proteinase"/>
    <property type="match status" value="1"/>
</dbReference>
<evidence type="ECO:0000256" key="10">
    <source>
        <dbReference type="RuleBase" id="RU000454"/>
    </source>
</evidence>
<keyword evidence="5 10" id="KW-0378">Hydrolase</keyword>
<dbReference type="EMBL" id="OV121137">
    <property type="protein sequence ID" value="CAH0559176.1"/>
    <property type="molecule type" value="Genomic_DNA"/>
</dbReference>
<feature type="signal peptide" evidence="11">
    <location>
        <begin position="1"/>
        <end position="18"/>
    </location>
</feature>
<dbReference type="SUPFAM" id="SSF50630">
    <property type="entry name" value="Acid proteases"/>
    <property type="match status" value="1"/>
</dbReference>
<evidence type="ECO:0000256" key="3">
    <source>
        <dbReference type="ARBA" id="ARBA00022729"/>
    </source>
</evidence>
<evidence type="ECO:0000256" key="4">
    <source>
        <dbReference type="ARBA" id="ARBA00022750"/>
    </source>
</evidence>
<dbReference type="InterPro" id="IPR033121">
    <property type="entry name" value="PEPTIDASE_A1"/>
</dbReference>
<dbReference type="PROSITE" id="PS51767">
    <property type="entry name" value="PEPTIDASE_A1"/>
    <property type="match status" value="1"/>
</dbReference>
<feature type="chain" id="PRO_5040378349" description="Peptidase A1 domain-containing protein" evidence="11">
    <location>
        <begin position="19"/>
        <end position="396"/>
    </location>
</feature>
<evidence type="ECO:0000256" key="6">
    <source>
        <dbReference type="ARBA" id="ARBA00023157"/>
    </source>
</evidence>
<gene>
    <name evidence="13" type="ORF">MELIAE_LOCUS9316</name>
</gene>
<evidence type="ECO:0000259" key="12">
    <source>
        <dbReference type="PROSITE" id="PS51767"/>
    </source>
</evidence>
<dbReference type="FunFam" id="2.40.70.10:FF:000009">
    <property type="entry name" value="Aspartic proteinase A1"/>
    <property type="match status" value="1"/>
</dbReference>
<evidence type="ECO:0000256" key="7">
    <source>
        <dbReference type="ARBA" id="ARBA00023180"/>
    </source>
</evidence>
<evidence type="ECO:0000256" key="11">
    <source>
        <dbReference type="SAM" id="SignalP"/>
    </source>
</evidence>
<keyword evidence="2 10" id="KW-0645">Protease</keyword>
<evidence type="ECO:0000313" key="13">
    <source>
        <dbReference type="EMBL" id="CAH0559176.1"/>
    </source>
</evidence>
<dbReference type="PANTHER" id="PTHR47966:SF51">
    <property type="entry name" value="BETA-SITE APP-CLEAVING ENZYME, ISOFORM A-RELATED"/>
    <property type="match status" value="1"/>
</dbReference>
<evidence type="ECO:0000256" key="2">
    <source>
        <dbReference type="ARBA" id="ARBA00022670"/>
    </source>
</evidence>
<dbReference type="GO" id="GO:0005764">
    <property type="term" value="C:lysosome"/>
    <property type="evidence" value="ECO:0007669"/>
    <property type="project" value="TreeGrafter"/>
</dbReference>
<comment type="similarity">
    <text evidence="1 10">Belongs to the peptidase A1 family.</text>
</comment>
<dbReference type="OrthoDB" id="771136at2759"/>
<dbReference type="GO" id="GO:0006508">
    <property type="term" value="P:proteolysis"/>
    <property type="evidence" value="ECO:0007669"/>
    <property type="project" value="UniProtKB-KW"/>
</dbReference>
<feature type="active site" evidence="8">
    <location>
        <position position="94"/>
    </location>
</feature>
<organism evidence="13 14">
    <name type="scientific">Brassicogethes aeneus</name>
    <name type="common">Rape pollen beetle</name>
    <name type="synonym">Meligethes aeneus</name>
    <dbReference type="NCBI Taxonomy" id="1431903"/>
    <lineage>
        <taxon>Eukaryota</taxon>
        <taxon>Metazoa</taxon>
        <taxon>Ecdysozoa</taxon>
        <taxon>Arthropoda</taxon>
        <taxon>Hexapoda</taxon>
        <taxon>Insecta</taxon>
        <taxon>Pterygota</taxon>
        <taxon>Neoptera</taxon>
        <taxon>Endopterygota</taxon>
        <taxon>Coleoptera</taxon>
        <taxon>Polyphaga</taxon>
        <taxon>Cucujiformia</taxon>
        <taxon>Nitidulidae</taxon>
        <taxon>Meligethinae</taxon>
        <taxon>Brassicogethes</taxon>
    </lineage>
</organism>
<dbReference type="PANTHER" id="PTHR47966">
    <property type="entry name" value="BETA-SITE APP-CLEAVING ENZYME, ISOFORM A-RELATED"/>
    <property type="match status" value="1"/>
</dbReference>
<evidence type="ECO:0000256" key="1">
    <source>
        <dbReference type="ARBA" id="ARBA00007447"/>
    </source>
</evidence>
<dbReference type="PRINTS" id="PR00792">
    <property type="entry name" value="PEPSIN"/>
</dbReference>
<dbReference type="GO" id="GO:0004190">
    <property type="term" value="F:aspartic-type endopeptidase activity"/>
    <property type="evidence" value="ECO:0007669"/>
    <property type="project" value="UniProtKB-KW"/>
</dbReference>
<keyword evidence="4 10" id="KW-0064">Aspartyl protease</keyword>
<sequence>MFRLCLFTVLLVAVAVNCLPAKSGPKLGRIPLKKGKLTKNVIDQIGPHREALRKRYSNKNLGSAIEPLTNYLDAQYYGPISIGTPAQNFTVIFDTGSSNLWVPSVKCGFLNIACKTHNKYNSAASSSYKADGSSFGIQYGTGSLTGFLSVDSVSIAGLTVKEQTFGEAINQPGVTFVAAKMDGILGMAYDTISVNGVKPVFDNLVAEGAVDEPVFSFYLNRDPNAENGGEILFGGADPNHYTGDITWVNVDKKAYWQIPVEGMSIEGAKTKLCDGGCEMIADTGTSLIAGPSKEVKAINKMIGALDIGTAAIVSCKNIDSLPDIHFQIAGKKFTLTGKDYIMQIENMGETMCISGFMGMDIPPPSGPLWILGDVFIGKYYTIFDAGNDRVGFAESK</sequence>